<keyword evidence="3" id="KW-1277">Toxin-antitoxin system</keyword>
<dbReference type="InterPro" id="IPR000182">
    <property type="entry name" value="GNAT_dom"/>
</dbReference>
<keyword evidence="2" id="KW-0678">Repressor</keyword>
<dbReference type="GO" id="GO:0016747">
    <property type="term" value="F:acyltransferase activity, transferring groups other than amino-acyl groups"/>
    <property type="evidence" value="ECO:0007669"/>
    <property type="project" value="InterPro"/>
</dbReference>
<dbReference type="SUPFAM" id="SSF55729">
    <property type="entry name" value="Acyl-CoA N-acyltransferases (Nat)"/>
    <property type="match status" value="1"/>
</dbReference>
<comment type="catalytic activity">
    <reaction evidence="6">
        <text>glycyl-tRNA(Gly) + acetyl-CoA = N-acetylglycyl-tRNA(Gly) + CoA + H(+)</text>
        <dbReference type="Rhea" id="RHEA:81867"/>
        <dbReference type="Rhea" id="RHEA-COMP:9683"/>
        <dbReference type="Rhea" id="RHEA-COMP:19766"/>
        <dbReference type="ChEBI" id="CHEBI:15378"/>
        <dbReference type="ChEBI" id="CHEBI:57287"/>
        <dbReference type="ChEBI" id="CHEBI:57288"/>
        <dbReference type="ChEBI" id="CHEBI:78522"/>
        <dbReference type="ChEBI" id="CHEBI:232036"/>
    </reaction>
</comment>
<comment type="caution">
    <text evidence="8">The sequence shown here is derived from an EMBL/GenBank/DDBJ whole genome shotgun (WGS) entry which is preliminary data.</text>
</comment>
<proteinExistence type="inferred from homology"/>
<evidence type="ECO:0000256" key="2">
    <source>
        <dbReference type="ARBA" id="ARBA00022491"/>
    </source>
</evidence>
<evidence type="ECO:0000256" key="6">
    <source>
        <dbReference type="ARBA" id="ARBA00049880"/>
    </source>
</evidence>
<dbReference type="RefSeq" id="WP_248008672.1">
    <property type="nucleotide sequence ID" value="NZ_JAJHVV010000005.1"/>
</dbReference>
<dbReference type="InterPro" id="IPR016181">
    <property type="entry name" value="Acyl_CoA_acyltransferase"/>
</dbReference>
<evidence type="ECO:0000313" key="8">
    <source>
        <dbReference type="EMBL" id="MCK6263594.1"/>
    </source>
</evidence>
<feature type="domain" description="N-acetyltransferase" evidence="7">
    <location>
        <begin position="86"/>
        <end position="150"/>
    </location>
</feature>
<protein>
    <submittedName>
        <fullName evidence="8">GNAT family N-acetyltransferase</fullName>
    </submittedName>
</protein>
<dbReference type="Gene3D" id="3.40.630.30">
    <property type="match status" value="1"/>
</dbReference>
<dbReference type="Proteomes" id="UP001139559">
    <property type="component" value="Unassembled WGS sequence"/>
</dbReference>
<evidence type="ECO:0000256" key="5">
    <source>
        <dbReference type="ARBA" id="ARBA00023315"/>
    </source>
</evidence>
<evidence type="ECO:0000259" key="7">
    <source>
        <dbReference type="Pfam" id="PF13673"/>
    </source>
</evidence>
<evidence type="ECO:0000256" key="1">
    <source>
        <dbReference type="ARBA" id="ARBA00009342"/>
    </source>
</evidence>
<comment type="similarity">
    <text evidence="1">Belongs to the acetyltransferase family. GNAT subfamily.</text>
</comment>
<dbReference type="AlphaFoldDB" id="A0A9X1XIJ5"/>
<evidence type="ECO:0000256" key="3">
    <source>
        <dbReference type="ARBA" id="ARBA00022649"/>
    </source>
</evidence>
<gene>
    <name evidence="8" type="ORF">KP803_09955</name>
</gene>
<dbReference type="PANTHER" id="PTHR36449">
    <property type="entry name" value="ACETYLTRANSFERASE-RELATED"/>
    <property type="match status" value="1"/>
</dbReference>
<organism evidence="8 9">
    <name type="scientific">Vibrio amylolyticus</name>
    <dbReference type="NCBI Taxonomy" id="2847292"/>
    <lineage>
        <taxon>Bacteria</taxon>
        <taxon>Pseudomonadati</taxon>
        <taxon>Pseudomonadota</taxon>
        <taxon>Gammaproteobacteria</taxon>
        <taxon>Vibrionales</taxon>
        <taxon>Vibrionaceae</taxon>
        <taxon>Vibrio</taxon>
    </lineage>
</organism>
<keyword evidence="9" id="KW-1185">Reference proteome</keyword>
<evidence type="ECO:0000256" key="4">
    <source>
        <dbReference type="ARBA" id="ARBA00022679"/>
    </source>
</evidence>
<dbReference type="PANTHER" id="PTHR36449:SF1">
    <property type="entry name" value="ACETYLTRANSFERASE"/>
    <property type="match status" value="1"/>
</dbReference>
<reference evidence="8" key="1">
    <citation type="submission" date="2021-11" db="EMBL/GenBank/DDBJ databases">
        <title>Vibrio ZSDE26 sp. nov. and Vibrio ZSDZ34 sp. nov., isolated from coastal seawater in Qingdao.</title>
        <authorList>
            <person name="Zhang P."/>
        </authorList>
    </citation>
    <scope>NUCLEOTIDE SEQUENCE</scope>
    <source>
        <strain evidence="8">ZSDE26</strain>
    </source>
</reference>
<dbReference type="EMBL" id="JAJHVV010000005">
    <property type="protein sequence ID" value="MCK6263594.1"/>
    <property type="molecule type" value="Genomic_DNA"/>
</dbReference>
<accession>A0A9X1XIJ5</accession>
<keyword evidence="5" id="KW-0012">Acyltransferase</keyword>
<keyword evidence="4" id="KW-0808">Transferase</keyword>
<evidence type="ECO:0000313" key="9">
    <source>
        <dbReference type="Proteomes" id="UP001139559"/>
    </source>
</evidence>
<name>A0A9X1XIJ5_9VIBR</name>
<sequence>MMHTVLLDKAKHNRRHFDCGIEPLNHYLKVMASQQGKKDNTRTFVLEDEHDSTILIGYYTLTMTPIDLTALPDALQKKHQSASSGGLIARLAIDDRYKGKGFGEWLLIDALRKLVSASDSVAFPMVIVDAKDGAKHFYERYGFQALQDAENKLFITIADVRVSFE</sequence>
<dbReference type="Pfam" id="PF13673">
    <property type="entry name" value="Acetyltransf_10"/>
    <property type="match status" value="1"/>
</dbReference>